<keyword evidence="2" id="KW-0430">Lectin</keyword>
<dbReference type="Pfam" id="PF01419">
    <property type="entry name" value="Jacalin"/>
    <property type="match status" value="4"/>
</dbReference>
<feature type="domain" description="Jacalin-type lectin" evidence="3">
    <location>
        <begin position="157"/>
        <end position="270"/>
    </location>
</feature>
<gene>
    <name evidence="4" type="ORF">F0562_019586</name>
</gene>
<feature type="domain" description="Jacalin-type lectin" evidence="3">
    <location>
        <begin position="13"/>
        <end position="154"/>
    </location>
</feature>
<accession>A0A5J5BNU8</accession>
<dbReference type="FunFam" id="2.100.10.30:FF:000001">
    <property type="entry name" value="Jacalin-related lectin 33"/>
    <property type="match status" value="1"/>
</dbReference>
<dbReference type="InterPro" id="IPR001229">
    <property type="entry name" value="Jacalin-like_lectin_dom"/>
</dbReference>
<protein>
    <recommendedName>
        <fullName evidence="3">Jacalin-type lectin domain-containing protein</fullName>
    </recommendedName>
</protein>
<evidence type="ECO:0000313" key="4">
    <source>
        <dbReference type="EMBL" id="KAA8544823.1"/>
    </source>
</evidence>
<dbReference type="AlphaFoldDB" id="A0A5J5BNU8"/>
<keyword evidence="5" id="KW-1185">Reference proteome</keyword>
<dbReference type="PANTHER" id="PTHR47293">
    <property type="entry name" value="JACALIN-RELATED LECTIN 3"/>
    <property type="match status" value="1"/>
</dbReference>
<dbReference type="GO" id="GO:0030246">
    <property type="term" value="F:carbohydrate binding"/>
    <property type="evidence" value="ECO:0007669"/>
    <property type="project" value="UniProtKB-KW"/>
</dbReference>
<dbReference type="OrthoDB" id="581739at2759"/>
<organism evidence="4 5">
    <name type="scientific">Nyssa sinensis</name>
    <dbReference type="NCBI Taxonomy" id="561372"/>
    <lineage>
        <taxon>Eukaryota</taxon>
        <taxon>Viridiplantae</taxon>
        <taxon>Streptophyta</taxon>
        <taxon>Embryophyta</taxon>
        <taxon>Tracheophyta</taxon>
        <taxon>Spermatophyta</taxon>
        <taxon>Magnoliopsida</taxon>
        <taxon>eudicotyledons</taxon>
        <taxon>Gunneridae</taxon>
        <taxon>Pentapetalae</taxon>
        <taxon>asterids</taxon>
        <taxon>Cornales</taxon>
        <taxon>Nyssaceae</taxon>
        <taxon>Nyssa</taxon>
    </lineage>
</organism>
<dbReference type="InterPro" id="IPR033734">
    <property type="entry name" value="Jacalin-like_lectin_dom_plant"/>
</dbReference>
<evidence type="ECO:0000259" key="3">
    <source>
        <dbReference type="PROSITE" id="PS51752"/>
    </source>
</evidence>
<evidence type="ECO:0000256" key="1">
    <source>
        <dbReference type="ARBA" id="ARBA00006568"/>
    </source>
</evidence>
<dbReference type="InterPro" id="IPR036404">
    <property type="entry name" value="Jacalin-like_lectin_dom_sf"/>
</dbReference>
<dbReference type="Gene3D" id="2.100.10.30">
    <property type="entry name" value="Jacalin-like lectin domain"/>
    <property type="match status" value="4"/>
</dbReference>
<dbReference type="Proteomes" id="UP000325577">
    <property type="component" value="Linkage Group LG10"/>
</dbReference>
<sequence>MEGFKESVENIAYVSVGPFGGERGKAWDDGIHTSVRQLIICSGSVRNSIQIEYDDHGCPKWSKKHAESTEGGVTNVVKLEYPGEYLISLSGYYDVEGDHVVSSLTFLSNKQQYGPYGSGKEEYFSFPLSSGKIIGFHGRSSDHYLHSVGAYLEPYPSVFIGPFGGVNGREWDDEIYTTVRQLIIFYGSSVVESIQIEYDKNGHSKCSDRHGQAEGGTRIRSNRQQYGPYGIEQGKPFSTSSSSSSTQGKIVGFHGRSGLYLDSIGAYLKPFLYRNHSISIGPFGGSGGIACDDGVYTTIRKLSIFSGSVIDAIKIEYDKNGHSKWSDTDGVSSFRREAKVI</sequence>
<dbReference type="PANTHER" id="PTHR47293:SF68">
    <property type="entry name" value="JACALIN-RELATED LECTIN 3"/>
    <property type="match status" value="1"/>
</dbReference>
<dbReference type="SMART" id="SM00915">
    <property type="entry name" value="Jacalin"/>
    <property type="match status" value="2"/>
</dbReference>
<evidence type="ECO:0000313" key="5">
    <source>
        <dbReference type="Proteomes" id="UP000325577"/>
    </source>
</evidence>
<feature type="domain" description="Jacalin-type lectin" evidence="3">
    <location>
        <begin position="277"/>
        <end position="341"/>
    </location>
</feature>
<comment type="similarity">
    <text evidence="1">Belongs to the jacalin lectin family.</text>
</comment>
<dbReference type="CDD" id="cd09612">
    <property type="entry name" value="Jacalin"/>
    <property type="match status" value="1"/>
</dbReference>
<name>A0A5J5BNU8_9ASTE</name>
<reference evidence="4 5" key="1">
    <citation type="submission" date="2019-09" db="EMBL/GenBank/DDBJ databases">
        <title>A chromosome-level genome assembly of the Chinese tupelo Nyssa sinensis.</title>
        <authorList>
            <person name="Yang X."/>
            <person name="Kang M."/>
            <person name="Yang Y."/>
            <person name="Xiong H."/>
            <person name="Wang M."/>
            <person name="Zhang Z."/>
            <person name="Wang Z."/>
            <person name="Wu H."/>
            <person name="Ma T."/>
            <person name="Liu J."/>
            <person name="Xi Z."/>
        </authorList>
    </citation>
    <scope>NUCLEOTIDE SEQUENCE [LARGE SCALE GENOMIC DNA]</scope>
    <source>
        <strain evidence="4">J267</strain>
        <tissue evidence="4">Leaf</tissue>
    </source>
</reference>
<dbReference type="SUPFAM" id="SSF51101">
    <property type="entry name" value="Mannose-binding lectins"/>
    <property type="match status" value="3"/>
</dbReference>
<evidence type="ECO:0000256" key="2">
    <source>
        <dbReference type="ARBA" id="ARBA00022734"/>
    </source>
</evidence>
<dbReference type="EMBL" id="CM018033">
    <property type="protein sequence ID" value="KAA8544823.1"/>
    <property type="molecule type" value="Genomic_DNA"/>
</dbReference>
<proteinExistence type="inferred from homology"/>
<dbReference type="PROSITE" id="PS51752">
    <property type="entry name" value="JACALIN_LECTIN"/>
    <property type="match status" value="3"/>
</dbReference>